<dbReference type="PANTHER" id="PTHR43155:SF2">
    <property type="entry name" value="CYCLIC DI-GMP PHOSPHODIESTERASE PA4108"/>
    <property type="match status" value="1"/>
</dbReference>
<dbReference type="EMBL" id="JRYO01000067">
    <property type="protein sequence ID" value="KHE93222.1"/>
    <property type="molecule type" value="Genomic_DNA"/>
</dbReference>
<protein>
    <recommendedName>
        <fullName evidence="1">HD-GYP domain-containing protein</fullName>
    </recommendedName>
</protein>
<dbReference type="InterPro" id="IPR006675">
    <property type="entry name" value="HDIG_dom"/>
</dbReference>
<dbReference type="NCBIfam" id="TIGR00277">
    <property type="entry name" value="HDIG"/>
    <property type="match status" value="1"/>
</dbReference>
<dbReference type="Pfam" id="PF13487">
    <property type="entry name" value="HD_5"/>
    <property type="match status" value="1"/>
</dbReference>
<dbReference type="CDD" id="cd00077">
    <property type="entry name" value="HDc"/>
    <property type="match status" value="1"/>
</dbReference>
<organism evidence="2 3">
    <name type="scientific">Candidatus Scalindua brodae</name>
    <dbReference type="NCBI Taxonomy" id="237368"/>
    <lineage>
        <taxon>Bacteria</taxon>
        <taxon>Pseudomonadati</taxon>
        <taxon>Planctomycetota</taxon>
        <taxon>Candidatus Brocadiia</taxon>
        <taxon>Candidatus Brocadiales</taxon>
        <taxon>Candidatus Scalinduaceae</taxon>
        <taxon>Candidatus Scalindua</taxon>
    </lineage>
</organism>
<evidence type="ECO:0000313" key="3">
    <source>
        <dbReference type="Proteomes" id="UP000030652"/>
    </source>
</evidence>
<dbReference type="AlphaFoldDB" id="A0A0B0EJJ0"/>
<proteinExistence type="predicted"/>
<name>A0A0B0EJJ0_9BACT</name>
<dbReference type="eggNOG" id="COG2206">
    <property type="taxonomic scope" value="Bacteria"/>
</dbReference>
<evidence type="ECO:0000259" key="1">
    <source>
        <dbReference type="PROSITE" id="PS51832"/>
    </source>
</evidence>
<dbReference type="PANTHER" id="PTHR43155">
    <property type="entry name" value="CYCLIC DI-GMP PHOSPHODIESTERASE PA4108-RELATED"/>
    <property type="match status" value="1"/>
</dbReference>
<gene>
    <name evidence="2" type="ORF">SCABRO_00984</name>
</gene>
<comment type="caution">
    <text evidence="2">The sequence shown here is derived from an EMBL/GenBank/DDBJ whole genome shotgun (WGS) entry which is preliminary data.</text>
</comment>
<dbReference type="SMART" id="SM00471">
    <property type="entry name" value="HDc"/>
    <property type="match status" value="1"/>
</dbReference>
<dbReference type="SUPFAM" id="SSF109604">
    <property type="entry name" value="HD-domain/PDEase-like"/>
    <property type="match status" value="1"/>
</dbReference>
<accession>A0A0B0EJJ0</accession>
<feature type="domain" description="HD-GYP" evidence="1">
    <location>
        <begin position="128"/>
        <end position="324"/>
    </location>
</feature>
<dbReference type="Proteomes" id="UP000030652">
    <property type="component" value="Unassembled WGS sequence"/>
</dbReference>
<sequence length="329" mass="38297">MDNYLPINSNSLRTDTQIGCDLYLYVKTIADSRYILYCRGDTIFENRKREMLLDRNISRLFIKKDDQQKYYEYLENNFHEIITDARIPPDERTKIVYSAATNLVKDLFNDPRAGSIKRTKTFAYNMVDYILLEGRAARSLLNIAIHEYYTYTHSVNVAAVGTLFAKELGFEDEDLKHFCSGILLHDVGKTRISTDILNKKGKLTKEEFDEIKKHPEMGVEILKETGNVFTDEYIVTSQHHENYDGTGYPRGLKKDEIHRCGRIARIIDVYDALTTDRPYAKAIRPFAALVEMKEKMLNCFDKELFVEFIRFSGPYDPRAKPRNGDYIQN</sequence>
<dbReference type="PROSITE" id="PS51832">
    <property type="entry name" value="HD_GYP"/>
    <property type="match status" value="1"/>
</dbReference>
<dbReference type="InterPro" id="IPR003607">
    <property type="entry name" value="HD/PDEase_dom"/>
</dbReference>
<evidence type="ECO:0000313" key="2">
    <source>
        <dbReference type="EMBL" id="KHE93222.1"/>
    </source>
</evidence>
<dbReference type="Gene3D" id="1.10.3210.10">
    <property type="entry name" value="Hypothetical protein af1432"/>
    <property type="match status" value="1"/>
</dbReference>
<dbReference type="InterPro" id="IPR037522">
    <property type="entry name" value="HD_GYP_dom"/>
</dbReference>
<reference evidence="2 3" key="1">
    <citation type="submission" date="2014-10" db="EMBL/GenBank/DDBJ databases">
        <title>Draft genome of anammox bacterium scalindua brodae, obtained using differential coverage binning of sequence data from two enrichment reactors.</title>
        <authorList>
            <person name="Speth D.R."/>
            <person name="Russ L."/>
            <person name="Kartal B."/>
            <person name="Op den Camp H.J."/>
            <person name="Dutilh B.E."/>
            <person name="Jetten M.S."/>
        </authorList>
    </citation>
    <scope>NUCLEOTIDE SEQUENCE [LARGE SCALE GENOMIC DNA]</scope>
    <source>
        <strain evidence="2">RU1</strain>
    </source>
</reference>